<proteinExistence type="predicted"/>
<comment type="caution">
    <text evidence="2">The sequence shown here is derived from an EMBL/GenBank/DDBJ whole genome shotgun (WGS) entry which is preliminary data.</text>
</comment>
<gene>
    <name evidence="2" type="ORF">KAJ83_04955</name>
</gene>
<dbReference type="RefSeq" id="WP_210680928.1">
    <property type="nucleotide sequence ID" value="NZ_JAGMWN010000002.1"/>
</dbReference>
<dbReference type="Proteomes" id="UP000672602">
    <property type="component" value="Unassembled WGS sequence"/>
</dbReference>
<evidence type="ECO:0000313" key="2">
    <source>
        <dbReference type="EMBL" id="MBP5856345.1"/>
    </source>
</evidence>
<organism evidence="2 3">
    <name type="scientific">Marivibrio halodurans</name>
    <dbReference type="NCBI Taxonomy" id="2039722"/>
    <lineage>
        <taxon>Bacteria</taxon>
        <taxon>Pseudomonadati</taxon>
        <taxon>Pseudomonadota</taxon>
        <taxon>Alphaproteobacteria</taxon>
        <taxon>Rhodospirillales</taxon>
        <taxon>Rhodospirillaceae</taxon>
        <taxon>Marivibrio</taxon>
    </lineage>
</organism>
<dbReference type="InterPro" id="IPR010642">
    <property type="entry name" value="Invasion_prot_B"/>
</dbReference>
<dbReference type="EMBL" id="JAGMWN010000002">
    <property type="protein sequence ID" value="MBP5856345.1"/>
    <property type="molecule type" value="Genomic_DNA"/>
</dbReference>
<keyword evidence="1" id="KW-0732">Signal</keyword>
<keyword evidence="3" id="KW-1185">Reference proteome</keyword>
<evidence type="ECO:0000313" key="3">
    <source>
        <dbReference type="Proteomes" id="UP000672602"/>
    </source>
</evidence>
<dbReference type="InterPro" id="IPR038696">
    <property type="entry name" value="IalB_sf"/>
</dbReference>
<reference evidence="2" key="1">
    <citation type="submission" date="2021-04" db="EMBL/GenBank/DDBJ databases">
        <authorList>
            <person name="Zhang D.-C."/>
        </authorList>
    </citation>
    <scope>NUCLEOTIDE SEQUENCE</scope>
    <source>
        <strain evidence="2">CGMCC 1.15697</strain>
    </source>
</reference>
<evidence type="ECO:0000256" key="1">
    <source>
        <dbReference type="SAM" id="SignalP"/>
    </source>
</evidence>
<feature type="signal peptide" evidence="1">
    <location>
        <begin position="1"/>
        <end position="33"/>
    </location>
</feature>
<sequence length="178" mass="19545">MRATRPIRATGLLAAGAALCVALWTGAAPQARANEVLGQFRDWTAHTYEQDGAKMCSMYSKPQKDEGDYTQRGDIWAFVIHRPSDERIGEVSFVMGYPIKENSTVTVQIGDQSFQLFTDGEGAFARREDDPRIVRAMRAGLDMVVRGTSSRGTATKDTYSLRGFTDANNAINRACGVN</sequence>
<dbReference type="AlphaFoldDB" id="A0A8J7RXR0"/>
<evidence type="ECO:0008006" key="4">
    <source>
        <dbReference type="Google" id="ProtNLM"/>
    </source>
</evidence>
<accession>A0A8J7RXR0</accession>
<dbReference type="Gene3D" id="2.60.40.1880">
    <property type="entry name" value="Invasion associated locus B (IalB) protein"/>
    <property type="match status" value="1"/>
</dbReference>
<feature type="chain" id="PRO_5035270641" description="Invasion protein IalB, involved in pathogenesis" evidence="1">
    <location>
        <begin position="34"/>
        <end position="178"/>
    </location>
</feature>
<dbReference type="Pfam" id="PF06776">
    <property type="entry name" value="IalB"/>
    <property type="match status" value="1"/>
</dbReference>
<protein>
    <recommendedName>
        <fullName evidence="4">Invasion protein IalB, involved in pathogenesis</fullName>
    </recommendedName>
</protein>
<name>A0A8J7RXR0_9PROT</name>